<dbReference type="EMBL" id="UINC01177236">
    <property type="protein sequence ID" value="SVD84767.1"/>
    <property type="molecule type" value="Genomic_DNA"/>
</dbReference>
<sequence length="78" mass="8470">MRFVIQWLGFALLVSCCVAAQARVYLGNEVLAMRGYEPLRGKRVGLLTNPSGVDGRGRSVIDILHKSPKVNLVALFGA</sequence>
<dbReference type="Gene3D" id="3.40.50.12170">
    <property type="entry name" value="Uncharacterised protein PF07075, DUF1343"/>
    <property type="match status" value="1"/>
</dbReference>
<proteinExistence type="predicted"/>
<accession>A0A382YN79</accession>
<organism evidence="1">
    <name type="scientific">marine metagenome</name>
    <dbReference type="NCBI Taxonomy" id="408172"/>
    <lineage>
        <taxon>unclassified sequences</taxon>
        <taxon>metagenomes</taxon>
        <taxon>ecological metagenomes</taxon>
    </lineage>
</organism>
<protein>
    <recommendedName>
        <fullName evidence="2">DUF1343 domain-containing protein</fullName>
    </recommendedName>
</protein>
<dbReference type="PROSITE" id="PS51257">
    <property type="entry name" value="PROKAR_LIPOPROTEIN"/>
    <property type="match status" value="1"/>
</dbReference>
<evidence type="ECO:0000313" key="1">
    <source>
        <dbReference type="EMBL" id="SVD84767.1"/>
    </source>
</evidence>
<reference evidence="1" key="1">
    <citation type="submission" date="2018-05" db="EMBL/GenBank/DDBJ databases">
        <authorList>
            <person name="Lanie J.A."/>
            <person name="Ng W.-L."/>
            <person name="Kazmierczak K.M."/>
            <person name="Andrzejewski T.M."/>
            <person name="Davidsen T.M."/>
            <person name="Wayne K.J."/>
            <person name="Tettelin H."/>
            <person name="Glass J.I."/>
            <person name="Rusch D."/>
            <person name="Podicherti R."/>
            <person name="Tsui H.-C.T."/>
            <person name="Winkler M.E."/>
        </authorList>
    </citation>
    <scope>NUCLEOTIDE SEQUENCE</scope>
</reference>
<name>A0A382YN79_9ZZZZ</name>
<gene>
    <name evidence="1" type="ORF">METZ01_LOCUS437621</name>
</gene>
<feature type="non-terminal residue" evidence="1">
    <location>
        <position position="78"/>
    </location>
</feature>
<evidence type="ECO:0008006" key="2">
    <source>
        <dbReference type="Google" id="ProtNLM"/>
    </source>
</evidence>
<dbReference type="AlphaFoldDB" id="A0A382YN79"/>